<proteinExistence type="predicted"/>
<dbReference type="PROSITE" id="PS50949">
    <property type="entry name" value="HTH_GNTR"/>
    <property type="match status" value="1"/>
</dbReference>
<dbReference type="EMBL" id="JQCE01000027">
    <property type="protein sequence ID" value="KRO16945.1"/>
    <property type="molecule type" value="Genomic_DNA"/>
</dbReference>
<dbReference type="GO" id="GO:0003677">
    <property type="term" value="F:DNA binding"/>
    <property type="evidence" value="ECO:0007669"/>
    <property type="project" value="UniProtKB-KW"/>
</dbReference>
<gene>
    <name evidence="6" type="ORF">IV56_GL000633</name>
</gene>
<evidence type="ECO:0000259" key="5">
    <source>
        <dbReference type="PROSITE" id="PS50949"/>
    </source>
</evidence>
<evidence type="ECO:0000313" key="7">
    <source>
        <dbReference type="Proteomes" id="UP000050969"/>
    </source>
</evidence>
<dbReference type="OrthoDB" id="9815017at2"/>
<dbReference type="Gene3D" id="1.10.10.10">
    <property type="entry name" value="Winged helix-like DNA-binding domain superfamily/Winged helix DNA-binding domain"/>
    <property type="match status" value="1"/>
</dbReference>
<dbReference type="AlphaFoldDB" id="A0A0R2MTW6"/>
<keyword evidence="3" id="KW-0238">DNA-binding</keyword>
<comment type="caution">
    <text evidence="6">The sequence shown here is derived from an EMBL/GenBank/DDBJ whole genome shotgun (WGS) entry which is preliminary data.</text>
</comment>
<dbReference type="FunFam" id="3.40.1410.10:FF:000008">
    <property type="entry name" value="Transcriptional regulator, GntR family"/>
    <property type="match status" value="1"/>
</dbReference>
<dbReference type="InterPro" id="IPR036390">
    <property type="entry name" value="WH_DNA-bd_sf"/>
</dbReference>
<evidence type="ECO:0000313" key="6">
    <source>
        <dbReference type="EMBL" id="KRO16945.1"/>
    </source>
</evidence>
<dbReference type="PRINTS" id="PR00035">
    <property type="entry name" value="HTHGNTR"/>
</dbReference>
<dbReference type="PANTHER" id="PTHR44846:SF5">
    <property type="entry name" value="HTH-TYPE TRANSCRIPTIONAL REGULATOR GMUR"/>
    <property type="match status" value="1"/>
</dbReference>
<dbReference type="GO" id="GO:0045892">
    <property type="term" value="P:negative regulation of DNA-templated transcription"/>
    <property type="evidence" value="ECO:0007669"/>
    <property type="project" value="TreeGrafter"/>
</dbReference>
<dbReference type="CDD" id="cd07377">
    <property type="entry name" value="WHTH_GntR"/>
    <property type="match status" value="1"/>
</dbReference>
<dbReference type="InterPro" id="IPR050679">
    <property type="entry name" value="Bact_HTH_transcr_reg"/>
</dbReference>
<dbReference type="STRING" id="1293598.IV56_GL000633"/>
<dbReference type="InterPro" id="IPR028978">
    <property type="entry name" value="Chorismate_lyase_/UTRA_dom_sf"/>
</dbReference>
<feature type="domain" description="HTH gntR-type" evidence="5">
    <location>
        <begin position="3"/>
        <end position="71"/>
    </location>
</feature>
<dbReference type="Pfam" id="PF07702">
    <property type="entry name" value="UTRA"/>
    <property type="match status" value="1"/>
</dbReference>
<dbReference type="SUPFAM" id="SSF46785">
    <property type="entry name" value="Winged helix' DNA-binding domain"/>
    <property type="match status" value="1"/>
</dbReference>
<evidence type="ECO:0000256" key="2">
    <source>
        <dbReference type="ARBA" id="ARBA00023015"/>
    </source>
</evidence>
<keyword evidence="7" id="KW-1185">Reference proteome</keyword>
<dbReference type="PANTHER" id="PTHR44846">
    <property type="entry name" value="MANNOSYL-D-GLYCERATE TRANSPORT/METABOLISM SYSTEM REPRESSOR MNGR-RELATED"/>
    <property type="match status" value="1"/>
</dbReference>
<evidence type="ECO:0000256" key="4">
    <source>
        <dbReference type="ARBA" id="ARBA00023163"/>
    </source>
</evidence>
<sequence>MAQTKYQRVADEIKQRIIANVYPPRTLLPDQNALAAEFGVSRITIKKALDGVAREGLIYKKSGLGTYVLGDIALRDRDDSPANAFDGLSEQQGSERVTSQIIKFEVAFPNADLQDKLGIAENEAVYDIRRLRLLDDEPFILEHTFLPVRLVPNLSRQILEKSLYMFLHQDLNLTFGGAYRRIHADLPDELDQQYLKAGETTPVLETEQLIWLINGQNIEYSTARNVYDRRSYTVLDVNDF</sequence>
<dbReference type="SUPFAM" id="SSF64288">
    <property type="entry name" value="Chorismate lyase-like"/>
    <property type="match status" value="1"/>
</dbReference>
<dbReference type="PATRIC" id="fig|1293598.4.peg.675"/>
<dbReference type="GO" id="GO:0003700">
    <property type="term" value="F:DNA-binding transcription factor activity"/>
    <property type="evidence" value="ECO:0007669"/>
    <property type="project" value="InterPro"/>
</dbReference>
<name>A0A0R2MTW6_9LACO</name>
<evidence type="ECO:0000256" key="3">
    <source>
        <dbReference type="ARBA" id="ARBA00023125"/>
    </source>
</evidence>
<dbReference type="InterPro" id="IPR036388">
    <property type="entry name" value="WH-like_DNA-bd_sf"/>
</dbReference>
<keyword evidence="2" id="KW-0805">Transcription regulation</keyword>
<organism evidence="6 7">
    <name type="scientific">Lacticaseibacillus saniviri JCM 17471 = DSM 24301</name>
    <dbReference type="NCBI Taxonomy" id="1293598"/>
    <lineage>
        <taxon>Bacteria</taxon>
        <taxon>Bacillati</taxon>
        <taxon>Bacillota</taxon>
        <taxon>Bacilli</taxon>
        <taxon>Lactobacillales</taxon>
        <taxon>Lactobacillaceae</taxon>
        <taxon>Lacticaseibacillus</taxon>
    </lineage>
</organism>
<protein>
    <submittedName>
        <fullName evidence="6">HTH-type transcriptional regulator GmuR</fullName>
    </submittedName>
</protein>
<dbReference type="InterPro" id="IPR011663">
    <property type="entry name" value="UTRA"/>
</dbReference>
<keyword evidence="1" id="KW-0678">Repressor</keyword>
<dbReference type="SMART" id="SM00866">
    <property type="entry name" value="UTRA"/>
    <property type="match status" value="1"/>
</dbReference>
<accession>A0A0R2MTW6</accession>
<dbReference type="RefSeq" id="WP_054777620.1">
    <property type="nucleotide sequence ID" value="NZ_BBBX01000016.1"/>
</dbReference>
<evidence type="ECO:0000256" key="1">
    <source>
        <dbReference type="ARBA" id="ARBA00022491"/>
    </source>
</evidence>
<keyword evidence="4" id="KW-0804">Transcription</keyword>
<dbReference type="InterPro" id="IPR000524">
    <property type="entry name" value="Tscrpt_reg_HTH_GntR"/>
</dbReference>
<dbReference type="Proteomes" id="UP000050969">
    <property type="component" value="Unassembled WGS sequence"/>
</dbReference>
<dbReference type="SMART" id="SM00345">
    <property type="entry name" value="HTH_GNTR"/>
    <property type="match status" value="1"/>
</dbReference>
<dbReference type="Gene3D" id="3.40.1410.10">
    <property type="entry name" value="Chorismate lyase-like"/>
    <property type="match status" value="1"/>
</dbReference>
<dbReference type="Pfam" id="PF00392">
    <property type="entry name" value="GntR"/>
    <property type="match status" value="1"/>
</dbReference>
<reference evidence="6 7" key="1">
    <citation type="journal article" date="2015" name="Genome Announc.">
        <title>Expanding the biotechnology potential of lactobacilli through comparative genomics of 213 strains and associated genera.</title>
        <authorList>
            <person name="Sun Z."/>
            <person name="Harris H.M."/>
            <person name="McCann A."/>
            <person name="Guo C."/>
            <person name="Argimon S."/>
            <person name="Zhang W."/>
            <person name="Yang X."/>
            <person name="Jeffery I.B."/>
            <person name="Cooney J.C."/>
            <person name="Kagawa T.F."/>
            <person name="Liu W."/>
            <person name="Song Y."/>
            <person name="Salvetti E."/>
            <person name="Wrobel A."/>
            <person name="Rasinkangas P."/>
            <person name="Parkhill J."/>
            <person name="Rea M.C."/>
            <person name="O'Sullivan O."/>
            <person name="Ritari J."/>
            <person name="Douillard F.P."/>
            <person name="Paul Ross R."/>
            <person name="Yang R."/>
            <person name="Briner A.E."/>
            <person name="Felis G.E."/>
            <person name="de Vos W.M."/>
            <person name="Barrangou R."/>
            <person name="Klaenhammer T.R."/>
            <person name="Caufield P.W."/>
            <person name="Cui Y."/>
            <person name="Zhang H."/>
            <person name="O'Toole P.W."/>
        </authorList>
    </citation>
    <scope>NUCLEOTIDE SEQUENCE [LARGE SCALE GENOMIC DNA]</scope>
    <source>
        <strain evidence="6 7">DSM 24301</strain>
    </source>
</reference>